<evidence type="ECO:0000259" key="3">
    <source>
        <dbReference type="SMART" id="SM00722"/>
    </source>
</evidence>
<dbReference type="Pfam" id="PF05048">
    <property type="entry name" value="NosD"/>
    <property type="match status" value="1"/>
</dbReference>
<dbReference type="AlphaFoldDB" id="A0A498C2F4"/>
<feature type="signal peptide" evidence="2">
    <location>
        <begin position="1"/>
        <end position="26"/>
    </location>
</feature>
<feature type="domain" description="Carbohydrate-binding/sugar hydrolysis" evidence="3">
    <location>
        <begin position="43"/>
        <end position="191"/>
    </location>
</feature>
<dbReference type="OrthoDB" id="9767990at2"/>
<dbReference type="SMART" id="SM00710">
    <property type="entry name" value="PbH1"/>
    <property type="match status" value="9"/>
</dbReference>
<evidence type="ECO:0000313" key="4">
    <source>
        <dbReference type="EMBL" id="RLK48816.1"/>
    </source>
</evidence>
<dbReference type="InterPro" id="IPR007742">
    <property type="entry name" value="NosD_dom"/>
</dbReference>
<reference evidence="4 5" key="1">
    <citation type="submission" date="2018-10" db="EMBL/GenBank/DDBJ databases">
        <title>Genomic Encyclopedia of Type Strains, Phase IV (KMG-IV): sequencing the most valuable type-strain genomes for metagenomic binning, comparative biology and taxonomic classification.</title>
        <authorList>
            <person name="Goeker M."/>
        </authorList>
    </citation>
    <scope>NUCLEOTIDE SEQUENCE [LARGE SCALE GENOMIC DNA]</scope>
    <source>
        <strain evidence="4 5">DSM 12769</strain>
    </source>
</reference>
<dbReference type="InterPro" id="IPR026464">
    <property type="entry name" value="NosD_copper_fam"/>
</dbReference>
<dbReference type="InterPro" id="IPR051550">
    <property type="entry name" value="SCF-Subunits/Alg-Epimerases"/>
</dbReference>
<feature type="domain" description="Carbohydrate-binding/sugar hydrolysis" evidence="3">
    <location>
        <begin position="197"/>
        <end position="375"/>
    </location>
</feature>
<dbReference type="InterPro" id="IPR006633">
    <property type="entry name" value="Carb-bd_sugar_hydrolysis-dom"/>
</dbReference>
<gene>
    <name evidence="4" type="ORF">DFR31_1929</name>
</gene>
<sequence length="437" mass="48191">MYRLLTSVLLTWGLMLCLALLPTAAAQTIGPDDGALQDHIDAAEPGAVLTLAPGTYEGGITVDKPLTLKGEPGAVIDAAGEGDVIRVEASDVRIEGLTLRRSGFNLTDMNSGIHAARGSHNLHVEGNTLEDVAFGVWVWHSEHPTVVNNRITGDPTVRSQDRGDAIRLYNVSGGLVAFNTVRHARDGVYIDTSREVEFRSNHFSELRYGIHYMYSHHGRIVDNTTTRTRSGYALMMSNHLEVVGNRSLRDHNYGILLNFVNYSTIEDNLVDRVTGWAGGSTREHGVTLGSEGKAIFIYNSHGNSVSDNLFARTEIGIHLTAGSNHNQFHGNSFIANQHQVMYVANREEEWSHEGRGNYWSDYMGWDLAGDGIGDTPYEPNDAMDGVLWKYPMAKILTNSPAVQLLRWVQRQFPVLRPSGVRDSAPLIAPPHDLEVLK</sequence>
<dbReference type="InterPro" id="IPR006626">
    <property type="entry name" value="PbH1"/>
</dbReference>
<accession>A0A498C2F4</accession>
<dbReference type="PANTHER" id="PTHR22990:SF15">
    <property type="entry name" value="F-BOX ONLY PROTEIN 10"/>
    <property type="match status" value="1"/>
</dbReference>
<keyword evidence="1" id="KW-0677">Repeat</keyword>
<dbReference type="Gene3D" id="2.160.20.10">
    <property type="entry name" value="Single-stranded right-handed beta-helix, Pectin lyase-like"/>
    <property type="match status" value="2"/>
</dbReference>
<dbReference type="InterPro" id="IPR012334">
    <property type="entry name" value="Pectin_lyas_fold"/>
</dbReference>
<dbReference type="SUPFAM" id="SSF51126">
    <property type="entry name" value="Pectin lyase-like"/>
    <property type="match status" value="1"/>
</dbReference>
<dbReference type="NCBIfam" id="TIGR04247">
    <property type="entry name" value="NosD_copper_fam"/>
    <property type="match status" value="1"/>
</dbReference>
<protein>
    <submittedName>
        <fullName evidence="4">Nitrous oxidase accessory protein</fullName>
    </submittedName>
</protein>
<dbReference type="SMART" id="SM00722">
    <property type="entry name" value="CASH"/>
    <property type="match status" value="2"/>
</dbReference>
<keyword evidence="2" id="KW-0732">Signal</keyword>
<organism evidence="4 5">
    <name type="scientific">Alkalispirillum mobile</name>
    <dbReference type="NCBI Taxonomy" id="85925"/>
    <lineage>
        <taxon>Bacteria</taxon>
        <taxon>Pseudomonadati</taxon>
        <taxon>Pseudomonadota</taxon>
        <taxon>Gammaproteobacteria</taxon>
        <taxon>Chromatiales</taxon>
        <taxon>Ectothiorhodospiraceae</taxon>
        <taxon>Alkalispirillum</taxon>
    </lineage>
</organism>
<evidence type="ECO:0000256" key="1">
    <source>
        <dbReference type="ARBA" id="ARBA00022737"/>
    </source>
</evidence>
<dbReference type="RefSeq" id="WP_121442530.1">
    <property type="nucleotide sequence ID" value="NZ_RCDA01000002.1"/>
</dbReference>
<dbReference type="InterPro" id="IPR011050">
    <property type="entry name" value="Pectin_lyase_fold/virulence"/>
</dbReference>
<proteinExistence type="predicted"/>
<feature type="chain" id="PRO_5019751785" evidence="2">
    <location>
        <begin position="27"/>
        <end position="437"/>
    </location>
</feature>
<name>A0A498C2F4_9GAMM</name>
<evidence type="ECO:0000256" key="2">
    <source>
        <dbReference type="SAM" id="SignalP"/>
    </source>
</evidence>
<evidence type="ECO:0000313" key="5">
    <source>
        <dbReference type="Proteomes" id="UP000275461"/>
    </source>
</evidence>
<dbReference type="PANTHER" id="PTHR22990">
    <property type="entry name" value="F-BOX ONLY PROTEIN"/>
    <property type="match status" value="1"/>
</dbReference>
<comment type="caution">
    <text evidence="4">The sequence shown here is derived from an EMBL/GenBank/DDBJ whole genome shotgun (WGS) entry which is preliminary data.</text>
</comment>
<dbReference type="Proteomes" id="UP000275461">
    <property type="component" value="Unassembled WGS sequence"/>
</dbReference>
<keyword evidence="5" id="KW-1185">Reference proteome</keyword>
<dbReference type="EMBL" id="RCDA01000002">
    <property type="protein sequence ID" value="RLK48816.1"/>
    <property type="molecule type" value="Genomic_DNA"/>
</dbReference>